<feature type="domain" description="AMP-dependent synthetase/ligase" evidence="2">
    <location>
        <begin position="67"/>
        <end position="260"/>
    </location>
</feature>
<dbReference type="PANTHER" id="PTHR43347:SF3">
    <property type="entry name" value="ACYL-COA SYNTHETASE SHORT-CHAIN FAMILY MEMBER 3, MITOCHONDRIAL"/>
    <property type="match status" value="1"/>
</dbReference>
<dbReference type="AlphaFoldDB" id="A0AAE0G930"/>
<dbReference type="Pfam" id="PF00501">
    <property type="entry name" value="AMP-binding"/>
    <property type="match status" value="1"/>
</dbReference>
<dbReference type="InterPro" id="IPR020845">
    <property type="entry name" value="AMP-binding_CS"/>
</dbReference>
<protein>
    <recommendedName>
        <fullName evidence="6">Propionate--CoA ligase</fullName>
    </recommendedName>
</protein>
<evidence type="ECO:0008006" key="6">
    <source>
        <dbReference type="Google" id="ProtNLM"/>
    </source>
</evidence>
<evidence type="ECO:0000256" key="1">
    <source>
        <dbReference type="ARBA" id="ARBA00006432"/>
    </source>
</evidence>
<comment type="similarity">
    <text evidence="1">Belongs to the ATP-dependent AMP-binding enzyme family.</text>
</comment>
<sequence>MALQAQYHKLALEDPEEYWAQAANSIFWYNKWSKVLDFSNPPFSRWFVGATTNTCYNCIDRHIEYGRGDQLALIYDSPVTNTVEKYTYLQLRDTVAKFAGVLQKHGVGYQDRVIIYMPMIPEAVVAMMACGRIGAIHSVVFGGFAPKELATRIDDATPKLLVTASCGVEGIKILPYLPLVKEAIQIAAHKPSACIVKQRPQCVATLVPNVDFDWSTEAQGAEAVPCVKVDANDIAYILYTSGSTGVPKGVTRPVGGHMVAVHWSMANIMNVKPGLAG</sequence>
<proteinExistence type="inferred from homology"/>
<dbReference type="PANTHER" id="PTHR43347">
    <property type="entry name" value="ACYL-COA SYNTHETASE"/>
    <property type="match status" value="1"/>
</dbReference>
<dbReference type="Proteomes" id="UP001190700">
    <property type="component" value="Unassembled WGS sequence"/>
</dbReference>
<evidence type="ECO:0000313" key="4">
    <source>
        <dbReference type="EMBL" id="KAK3273718.1"/>
    </source>
</evidence>
<reference evidence="4 5" key="1">
    <citation type="journal article" date="2015" name="Genome Biol. Evol.">
        <title>Comparative Genomics of a Bacterivorous Green Alga Reveals Evolutionary Causalities and Consequences of Phago-Mixotrophic Mode of Nutrition.</title>
        <authorList>
            <person name="Burns J.A."/>
            <person name="Paasch A."/>
            <person name="Narechania A."/>
            <person name="Kim E."/>
        </authorList>
    </citation>
    <scope>NUCLEOTIDE SEQUENCE [LARGE SCALE GENOMIC DNA]</scope>
    <source>
        <strain evidence="4 5">PLY_AMNH</strain>
    </source>
</reference>
<dbReference type="Pfam" id="PF16177">
    <property type="entry name" value="ACAS_N"/>
    <property type="match status" value="1"/>
</dbReference>
<accession>A0AAE0G930</accession>
<dbReference type="PROSITE" id="PS00455">
    <property type="entry name" value="AMP_BINDING"/>
    <property type="match status" value="1"/>
</dbReference>
<name>A0AAE0G930_9CHLO</name>
<organism evidence="4 5">
    <name type="scientific">Cymbomonas tetramitiformis</name>
    <dbReference type="NCBI Taxonomy" id="36881"/>
    <lineage>
        <taxon>Eukaryota</taxon>
        <taxon>Viridiplantae</taxon>
        <taxon>Chlorophyta</taxon>
        <taxon>Pyramimonadophyceae</taxon>
        <taxon>Pyramimonadales</taxon>
        <taxon>Pyramimonadaceae</taxon>
        <taxon>Cymbomonas</taxon>
    </lineage>
</organism>
<comment type="caution">
    <text evidence="4">The sequence shown here is derived from an EMBL/GenBank/DDBJ whole genome shotgun (WGS) entry which is preliminary data.</text>
</comment>
<dbReference type="EMBL" id="LGRX02008305">
    <property type="protein sequence ID" value="KAK3273718.1"/>
    <property type="molecule type" value="Genomic_DNA"/>
</dbReference>
<evidence type="ECO:0000259" key="2">
    <source>
        <dbReference type="Pfam" id="PF00501"/>
    </source>
</evidence>
<dbReference type="InterPro" id="IPR042099">
    <property type="entry name" value="ANL_N_sf"/>
</dbReference>
<evidence type="ECO:0000313" key="5">
    <source>
        <dbReference type="Proteomes" id="UP001190700"/>
    </source>
</evidence>
<dbReference type="GO" id="GO:0050218">
    <property type="term" value="F:propionate-CoA ligase activity"/>
    <property type="evidence" value="ECO:0007669"/>
    <property type="project" value="TreeGrafter"/>
</dbReference>
<dbReference type="InterPro" id="IPR000873">
    <property type="entry name" value="AMP-dep_synth/lig_dom"/>
</dbReference>
<evidence type="ECO:0000259" key="3">
    <source>
        <dbReference type="Pfam" id="PF16177"/>
    </source>
</evidence>
<feature type="domain" description="Acetyl-coenzyme A synthetase N-terminal" evidence="3">
    <location>
        <begin position="6"/>
        <end position="58"/>
    </location>
</feature>
<gene>
    <name evidence="4" type="ORF">CYMTET_18061</name>
</gene>
<dbReference type="SUPFAM" id="SSF56801">
    <property type="entry name" value="Acetyl-CoA synthetase-like"/>
    <property type="match status" value="1"/>
</dbReference>
<dbReference type="Gene3D" id="3.40.50.12780">
    <property type="entry name" value="N-terminal domain of ligase-like"/>
    <property type="match status" value="1"/>
</dbReference>
<keyword evidence="5" id="KW-1185">Reference proteome</keyword>
<dbReference type="InterPro" id="IPR032387">
    <property type="entry name" value="ACAS_N"/>
</dbReference>